<dbReference type="Proteomes" id="UP000634522">
    <property type="component" value="Unassembled WGS sequence"/>
</dbReference>
<proteinExistence type="inferred from homology"/>
<dbReference type="Gene3D" id="3.40.50.720">
    <property type="entry name" value="NAD(P)-binding Rossmann-like Domain"/>
    <property type="match status" value="1"/>
</dbReference>
<reference evidence="4 5" key="1">
    <citation type="submission" date="2019-12" db="EMBL/GenBank/DDBJ databases">
        <title>Comparative genomics gives insights into the taxonomy of the Azoarcus-Aromatoleum group and reveals separate origins of nif in the plant-associated Azoarcus and non-plant-associated Aromatoleum sub-groups.</title>
        <authorList>
            <person name="Lafos M."/>
            <person name="Maluk M."/>
            <person name="Batista M."/>
            <person name="Junghare M."/>
            <person name="Carmona M."/>
            <person name="Faoro H."/>
            <person name="Cruz L.M."/>
            <person name="Battistoni F."/>
            <person name="De Souza E."/>
            <person name="Pedrosa F."/>
            <person name="Chen W.-M."/>
            <person name="Poole P.S."/>
            <person name="Dixon R.A."/>
            <person name="James E.K."/>
        </authorList>
    </citation>
    <scope>NUCLEOTIDE SEQUENCE [LARGE SCALE GENOMIC DNA]</scope>
    <source>
        <strain evidence="4 5">T</strain>
    </source>
</reference>
<evidence type="ECO:0000256" key="1">
    <source>
        <dbReference type="ARBA" id="ARBA00006484"/>
    </source>
</evidence>
<dbReference type="RefSeq" id="WP_169142812.1">
    <property type="nucleotide sequence ID" value="NZ_WTVS01000070.1"/>
</dbReference>
<sequence>MSSLEQRFPNKRVLITGTTSGLGRALSIEFGQRGWKVAVSGLDPAAVKQTADLVRAAGGEAMELQLDVTKPEDFAAAARCITAGWGGLDVLVNNAGVSDGGRLEDGLSLDNWRLLMDVNMWSIIHGCRAFIPVLRKCGGGHILNVASGAGLLCLPEMASYNASKAAAIAISETLKTELITDNIDVTVLCPTAFQSNIANNERVAQCTSVAARGIMEEIKKSKVTAESVARYAIRSMEKGKLYSLPQADARLMWAISRWLPENYRNLLTTLFNRRLWLFAPGTTSAAAAAGKPVGN</sequence>
<evidence type="ECO:0000256" key="3">
    <source>
        <dbReference type="RuleBase" id="RU000363"/>
    </source>
</evidence>
<dbReference type="PRINTS" id="PR00080">
    <property type="entry name" value="SDRFAMILY"/>
</dbReference>
<organism evidence="4 5">
    <name type="scientific">Aromatoleum toluolicum</name>
    <dbReference type="NCBI Taxonomy" id="90060"/>
    <lineage>
        <taxon>Bacteria</taxon>
        <taxon>Pseudomonadati</taxon>
        <taxon>Pseudomonadota</taxon>
        <taxon>Betaproteobacteria</taxon>
        <taxon>Rhodocyclales</taxon>
        <taxon>Rhodocyclaceae</taxon>
        <taxon>Aromatoleum</taxon>
    </lineage>
</organism>
<name>A0ABX1NLS2_9RHOO</name>
<protein>
    <submittedName>
        <fullName evidence="4">SDR family NAD(P)-dependent oxidoreductase</fullName>
    </submittedName>
</protein>
<dbReference type="PANTHER" id="PTHR44196:SF1">
    <property type="entry name" value="DEHYDROGENASE_REDUCTASE SDR FAMILY MEMBER 7B"/>
    <property type="match status" value="1"/>
</dbReference>
<dbReference type="CDD" id="cd05233">
    <property type="entry name" value="SDR_c"/>
    <property type="match status" value="1"/>
</dbReference>
<keyword evidence="5" id="KW-1185">Reference proteome</keyword>
<gene>
    <name evidence="4" type="ORF">GPA27_23200</name>
</gene>
<keyword evidence="2" id="KW-0560">Oxidoreductase</keyword>
<dbReference type="SUPFAM" id="SSF51735">
    <property type="entry name" value="NAD(P)-binding Rossmann-fold domains"/>
    <property type="match status" value="1"/>
</dbReference>
<comment type="similarity">
    <text evidence="1 3">Belongs to the short-chain dehydrogenases/reductases (SDR) family.</text>
</comment>
<evidence type="ECO:0000256" key="2">
    <source>
        <dbReference type="ARBA" id="ARBA00023002"/>
    </source>
</evidence>
<dbReference type="Pfam" id="PF00106">
    <property type="entry name" value="adh_short"/>
    <property type="match status" value="1"/>
</dbReference>
<evidence type="ECO:0000313" key="4">
    <source>
        <dbReference type="EMBL" id="NMG00287.1"/>
    </source>
</evidence>
<dbReference type="PRINTS" id="PR00081">
    <property type="entry name" value="GDHRDH"/>
</dbReference>
<dbReference type="EMBL" id="WTVS01000070">
    <property type="protein sequence ID" value="NMG00287.1"/>
    <property type="molecule type" value="Genomic_DNA"/>
</dbReference>
<dbReference type="InterPro" id="IPR002347">
    <property type="entry name" value="SDR_fam"/>
</dbReference>
<comment type="caution">
    <text evidence="4">The sequence shown here is derived from an EMBL/GenBank/DDBJ whole genome shotgun (WGS) entry which is preliminary data.</text>
</comment>
<evidence type="ECO:0000313" key="5">
    <source>
        <dbReference type="Proteomes" id="UP000634522"/>
    </source>
</evidence>
<accession>A0ABX1NLS2</accession>
<dbReference type="PANTHER" id="PTHR44196">
    <property type="entry name" value="DEHYDROGENASE/REDUCTASE SDR FAMILY MEMBER 7B"/>
    <property type="match status" value="1"/>
</dbReference>
<dbReference type="InterPro" id="IPR036291">
    <property type="entry name" value="NAD(P)-bd_dom_sf"/>
</dbReference>